<evidence type="ECO:0000259" key="1">
    <source>
        <dbReference type="Pfam" id="PF08239"/>
    </source>
</evidence>
<dbReference type="Gene3D" id="2.30.30.40">
    <property type="entry name" value="SH3 Domains"/>
    <property type="match status" value="1"/>
</dbReference>
<protein>
    <recommendedName>
        <fullName evidence="1">SH3b domain-containing protein</fullName>
    </recommendedName>
</protein>
<dbReference type="InterPro" id="IPR011250">
    <property type="entry name" value="OMP/PagP_B-barrel"/>
</dbReference>
<dbReference type="Proteomes" id="UP000176992">
    <property type="component" value="Unassembled WGS sequence"/>
</dbReference>
<proteinExistence type="predicted"/>
<dbReference type="EMBL" id="MFIV01000143">
    <property type="protein sequence ID" value="OGF98246.1"/>
    <property type="molecule type" value="Genomic_DNA"/>
</dbReference>
<reference evidence="2 3" key="1">
    <citation type="journal article" date="2016" name="Nat. Commun.">
        <title>Thousands of microbial genomes shed light on interconnected biogeochemical processes in an aquifer system.</title>
        <authorList>
            <person name="Anantharaman K."/>
            <person name="Brown C.T."/>
            <person name="Hug L.A."/>
            <person name="Sharon I."/>
            <person name="Castelle C.J."/>
            <person name="Probst A.J."/>
            <person name="Thomas B.C."/>
            <person name="Singh A."/>
            <person name="Wilkins M.J."/>
            <person name="Karaoz U."/>
            <person name="Brodie E.L."/>
            <person name="Williams K.H."/>
            <person name="Hubbard S.S."/>
            <person name="Banfield J.F."/>
        </authorList>
    </citation>
    <scope>NUCLEOTIDE SEQUENCE [LARGE SCALE GENOMIC DNA]</scope>
</reference>
<name>A0A1F5YE36_9BACT</name>
<dbReference type="Pfam" id="PF08239">
    <property type="entry name" value="SH3_3"/>
    <property type="match status" value="1"/>
</dbReference>
<feature type="domain" description="SH3b" evidence="1">
    <location>
        <begin position="58"/>
        <end position="106"/>
    </location>
</feature>
<dbReference type="SUPFAM" id="SSF56925">
    <property type="entry name" value="OMPA-like"/>
    <property type="match status" value="2"/>
</dbReference>
<accession>A0A1F5YE36</accession>
<sequence length="531" mass="57626">MLEFCKFDPPGLRKQGATINKYSRISLGILAAVWLCLAAGPLEGQQLPLDMVVTNRYANVRKGPGAGYDQVTTLYRGDRLRAERKFRNWLRVLVPNGDIGWVREDLVGPWDPDDRPLTNEESDSLKALTDSLGVKITLMEDSSRAIITAIRTKEEARDSLVKLLGLSAVPELPDSMGEMAAGDTVGREMMQARELKPYERQESVLENKEPYSRRTAFTPQLGVLLFDGNAATSAGFTVTRNFSRDFAYRGTASFSRLNSQIAGQVEGGVNRTFITGGLVYSYMPGRLAVPFAEIGAGMSRSAEGDSSSTGLDLVFGAGCKLFLTSDIALEFGYRGNAVMSGGNDLLHQVYLGGAFHFPLLEMPQGLMDAARLYLTPFSGFQMFAPRFSINGTAVSGMRAGYRWLDKLGFELSGAWLPVELNAGGTGGNSLNCAELSGQALYYPWGREEGLYLLGGAGALMFPKPGRSPAGTTQYAFFQYGAGVDIQLIPGCALRGEMAQQVFPRVARLVAPDYEIGLSTTLRLTGGLNFSF</sequence>
<organism evidence="2 3">
    <name type="scientific">Candidatus Glassbacteria bacterium GWA2_58_10</name>
    <dbReference type="NCBI Taxonomy" id="1817865"/>
    <lineage>
        <taxon>Bacteria</taxon>
        <taxon>Candidatus Glassiibacteriota</taxon>
    </lineage>
</organism>
<evidence type="ECO:0000313" key="3">
    <source>
        <dbReference type="Proteomes" id="UP000176992"/>
    </source>
</evidence>
<evidence type="ECO:0000313" key="2">
    <source>
        <dbReference type="EMBL" id="OGF98246.1"/>
    </source>
</evidence>
<dbReference type="AlphaFoldDB" id="A0A1F5YE36"/>
<comment type="caution">
    <text evidence="2">The sequence shown here is derived from an EMBL/GenBank/DDBJ whole genome shotgun (WGS) entry which is preliminary data.</text>
</comment>
<dbReference type="Gene3D" id="2.40.160.20">
    <property type="match status" value="2"/>
</dbReference>
<dbReference type="InterPro" id="IPR003646">
    <property type="entry name" value="SH3-like_bac-type"/>
</dbReference>
<gene>
    <name evidence="2" type="ORF">A2Z86_00975</name>
</gene>